<gene>
    <name evidence="2" type="primary">ybbR</name>
    <name evidence="2" type="ORF">LACPI_0662</name>
</gene>
<keyword evidence="1" id="KW-0472">Membrane</keyword>
<evidence type="ECO:0000313" key="2">
    <source>
        <dbReference type="EMBL" id="CEN27862.1"/>
    </source>
</evidence>
<dbReference type="RefSeq" id="WP_047915084.1">
    <property type="nucleotide sequence ID" value="NZ_LN774769.1"/>
</dbReference>
<dbReference type="InterPro" id="IPR012505">
    <property type="entry name" value="YbbR"/>
</dbReference>
<dbReference type="EMBL" id="LN774769">
    <property type="protein sequence ID" value="CEN27862.1"/>
    <property type="molecule type" value="Genomic_DNA"/>
</dbReference>
<organism evidence="2 3">
    <name type="scientific">Pseudolactococcus piscium MKFS47</name>
    <dbReference type="NCBI Taxonomy" id="297352"/>
    <lineage>
        <taxon>Bacteria</taxon>
        <taxon>Bacillati</taxon>
        <taxon>Bacillota</taxon>
        <taxon>Bacilli</taxon>
        <taxon>Lactobacillales</taxon>
        <taxon>Streptococcaceae</taxon>
        <taxon>Pseudolactococcus</taxon>
    </lineage>
</organism>
<sequence>MKNKDFLSSKVIYILISIFFAIILFFNANTVLLKNSSDRNNTSETHSTTIYDMPIDLKYDNERYFVSGYDGTANVYLTSYNQVRLTAEKTPDTRSFHLVADLSKAKEGTAEVPIRVVELATGVNAQVDPGNISVTIEKKASKTFDITPVVSEKQLPEGYKLTGISTDKKTVKVTSGTSIITQIARVEAVLPSDVMLNNNFSGKVYLRAVDSSGKVLPTKLSPTFVKMQVDVGLPNKTVPVVGQITGKKDSSIKDYAFKLAKDTVTISGEQKYIDNISNITANIDVTDITKETVIKVPLSADNITTSPNQIEVTVTPTKK</sequence>
<dbReference type="STRING" id="1364.LP2241_20278"/>
<accession>A0A0D6DV85</accession>
<evidence type="ECO:0000313" key="3">
    <source>
        <dbReference type="Proteomes" id="UP000033166"/>
    </source>
</evidence>
<proteinExistence type="predicted"/>
<dbReference type="PANTHER" id="PTHR37804:SF1">
    <property type="entry name" value="CDAA REGULATORY PROTEIN CDAR"/>
    <property type="match status" value="1"/>
</dbReference>
<dbReference type="InterPro" id="IPR053154">
    <property type="entry name" value="c-di-AMP_regulator"/>
</dbReference>
<keyword evidence="1" id="KW-1133">Transmembrane helix</keyword>
<name>A0A0D6DV85_9LACT</name>
<dbReference type="Gene3D" id="2.170.120.30">
    <property type="match status" value="1"/>
</dbReference>
<dbReference type="Gene3D" id="2.170.120.40">
    <property type="entry name" value="YbbR-like domain"/>
    <property type="match status" value="2"/>
</dbReference>
<dbReference type="Proteomes" id="UP000033166">
    <property type="component" value="Chromosome I"/>
</dbReference>
<dbReference type="PANTHER" id="PTHR37804">
    <property type="entry name" value="CDAA REGULATORY PROTEIN CDAR"/>
    <property type="match status" value="1"/>
</dbReference>
<dbReference type="Pfam" id="PF07949">
    <property type="entry name" value="YbbR"/>
    <property type="match status" value="3"/>
</dbReference>
<evidence type="ECO:0000256" key="1">
    <source>
        <dbReference type="SAM" id="Phobius"/>
    </source>
</evidence>
<keyword evidence="1" id="KW-0812">Transmembrane</keyword>
<protein>
    <submittedName>
        <fullName evidence="2">Uncharacterized protein YbbR</fullName>
    </submittedName>
</protein>
<dbReference type="HOGENOM" id="CLU_039811_2_2_9"/>
<dbReference type="KEGG" id="lpk:LACPI_0662"/>
<feature type="transmembrane region" description="Helical" evidence="1">
    <location>
        <begin position="12"/>
        <end position="33"/>
    </location>
</feature>
<reference evidence="3" key="1">
    <citation type="submission" date="2015-01" db="EMBL/GenBank/DDBJ databases">
        <authorList>
            <person name="Andreevskaya M."/>
        </authorList>
    </citation>
    <scope>NUCLEOTIDE SEQUENCE [LARGE SCALE GENOMIC DNA]</scope>
    <source>
        <strain evidence="3">MKFS47</strain>
    </source>
</reference>
<dbReference type="AlphaFoldDB" id="A0A0D6DV85"/>